<comment type="caution">
    <text evidence="4">The sequence shown here is derived from an EMBL/GenBank/DDBJ whole genome shotgun (WGS) entry which is preliminary data.</text>
</comment>
<dbReference type="GO" id="GO:0070403">
    <property type="term" value="F:NAD+ binding"/>
    <property type="evidence" value="ECO:0007669"/>
    <property type="project" value="InterPro"/>
</dbReference>
<dbReference type="Gene3D" id="1.10.3660.10">
    <property type="entry name" value="6-phosphogluconate dehydrogenase C-terminal like domain"/>
    <property type="match status" value="1"/>
</dbReference>
<dbReference type="PROSITE" id="PS51176">
    <property type="entry name" value="PDH_ADH"/>
    <property type="match status" value="1"/>
</dbReference>
<dbReference type="EMBL" id="LGCL01000007">
    <property type="protein sequence ID" value="KPL80039.1"/>
    <property type="molecule type" value="Genomic_DNA"/>
</dbReference>
<name>A0A0P6YDF5_9CHLR</name>
<dbReference type="PANTHER" id="PTHR21363">
    <property type="entry name" value="PREPHENATE DEHYDROGENASE"/>
    <property type="match status" value="1"/>
</dbReference>
<dbReference type="InterPro" id="IPR003099">
    <property type="entry name" value="Prephen_DH"/>
</dbReference>
<evidence type="ECO:0000313" key="5">
    <source>
        <dbReference type="Proteomes" id="UP000050417"/>
    </source>
</evidence>
<proteinExistence type="inferred from homology"/>
<dbReference type="PANTHER" id="PTHR21363:SF0">
    <property type="entry name" value="PREPHENATE DEHYDROGENASE [NADP(+)]"/>
    <property type="match status" value="1"/>
</dbReference>
<sequence length="328" mass="35401">MTIQLTIIGLNQIGLSIGLALSKQTHQLRRVGHDRDSGLHAPAEKMGAVDETRLLLRDSARGADVIVLCQPAAQAIETIEVIIPDLKPECVLLDTSSSPAAFLNAAARLLPANVFALSFVPALHPQYLELNPLDEESAREDLFKDSTIAISSLPSASSDALQLATDLAALLGAQALFADPHEISGLLAASYALPQMAGAALLQAVTTQPGWMEGQKFAGYPFSLATLPFQTQPETQPLAASLLLEKENNLRVLDNYLAALSQLRAMLAEERAADLETWLDDARTARADWLRARRTREYLPASEKIEIPTLGQSFGRLLGLGKRKPKGQ</sequence>
<dbReference type="GO" id="GO:0008977">
    <property type="term" value="F:prephenate dehydrogenase (NAD+) activity"/>
    <property type="evidence" value="ECO:0007669"/>
    <property type="project" value="InterPro"/>
</dbReference>
<dbReference type="Proteomes" id="UP000050417">
    <property type="component" value="Unassembled WGS sequence"/>
</dbReference>
<feature type="domain" description="Prephenate/arogenate dehydrogenase" evidence="3">
    <location>
        <begin position="3"/>
        <end position="297"/>
    </location>
</feature>
<organism evidence="4 5">
    <name type="scientific">Ornatilinea apprima</name>
    <dbReference type="NCBI Taxonomy" id="1134406"/>
    <lineage>
        <taxon>Bacteria</taxon>
        <taxon>Bacillati</taxon>
        <taxon>Chloroflexota</taxon>
        <taxon>Anaerolineae</taxon>
        <taxon>Anaerolineales</taxon>
        <taxon>Anaerolineaceae</taxon>
        <taxon>Ornatilinea</taxon>
    </lineage>
</organism>
<gene>
    <name evidence="4" type="ORF">ADN00_01855</name>
</gene>
<dbReference type="RefSeq" id="WP_075061262.1">
    <property type="nucleotide sequence ID" value="NZ_LGCL01000007.1"/>
</dbReference>
<accession>A0A0P6YDF5</accession>
<reference evidence="4 5" key="1">
    <citation type="submission" date="2015-07" db="EMBL/GenBank/DDBJ databases">
        <title>Genome sequence of Ornatilinea apprima DSM 23815.</title>
        <authorList>
            <person name="Hemp J."/>
            <person name="Ward L.M."/>
            <person name="Pace L.A."/>
            <person name="Fischer W.W."/>
        </authorList>
    </citation>
    <scope>NUCLEOTIDE SEQUENCE [LARGE SCALE GENOMIC DNA]</scope>
    <source>
        <strain evidence="4 5">P3M-1</strain>
    </source>
</reference>
<dbReference type="InterPro" id="IPR050812">
    <property type="entry name" value="Preph/Arog_dehydrog"/>
</dbReference>
<comment type="similarity">
    <text evidence="1">Belongs to the prephenate/arogenate dehydrogenase family.</text>
</comment>
<dbReference type="InterPro" id="IPR046826">
    <property type="entry name" value="PDH_N"/>
</dbReference>
<dbReference type="GO" id="GO:0006571">
    <property type="term" value="P:tyrosine biosynthetic process"/>
    <property type="evidence" value="ECO:0007669"/>
    <property type="project" value="InterPro"/>
</dbReference>
<dbReference type="GO" id="GO:0004665">
    <property type="term" value="F:prephenate dehydrogenase (NADP+) activity"/>
    <property type="evidence" value="ECO:0007669"/>
    <property type="project" value="InterPro"/>
</dbReference>
<dbReference type="AlphaFoldDB" id="A0A0P6YDF5"/>
<evidence type="ECO:0000259" key="3">
    <source>
        <dbReference type="PROSITE" id="PS51176"/>
    </source>
</evidence>
<dbReference type="SUPFAM" id="SSF51735">
    <property type="entry name" value="NAD(P)-binding Rossmann-fold domains"/>
    <property type="match status" value="1"/>
</dbReference>
<dbReference type="Gene3D" id="3.40.50.720">
    <property type="entry name" value="NAD(P)-binding Rossmann-like Domain"/>
    <property type="match status" value="1"/>
</dbReference>
<keyword evidence="5" id="KW-1185">Reference proteome</keyword>
<dbReference type="OrthoDB" id="9802008at2"/>
<evidence type="ECO:0000313" key="4">
    <source>
        <dbReference type="EMBL" id="KPL80039.1"/>
    </source>
</evidence>
<dbReference type="Pfam" id="PF02153">
    <property type="entry name" value="PDH_N"/>
    <property type="match status" value="1"/>
</dbReference>
<keyword evidence="2" id="KW-0560">Oxidoreductase</keyword>
<evidence type="ECO:0000256" key="1">
    <source>
        <dbReference type="ARBA" id="ARBA00007964"/>
    </source>
</evidence>
<protein>
    <recommendedName>
        <fullName evidence="3">Prephenate/arogenate dehydrogenase domain-containing protein</fullName>
    </recommendedName>
</protein>
<dbReference type="STRING" id="1134406.ADN00_01855"/>
<evidence type="ECO:0000256" key="2">
    <source>
        <dbReference type="ARBA" id="ARBA00023002"/>
    </source>
</evidence>
<dbReference type="InterPro" id="IPR036291">
    <property type="entry name" value="NAD(P)-bd_dom_sf"/>
</dbReference>